<organism evidence="2">
    <name type="scientific">Fusarium oxysporum f. sp. pisi HDV247</name>
    <dbReference type="NCBI Taxonomy" id="1080344"/>
    <lineage>
        <taxon>Eukaryota</taxon>
        <taxon>Fungi</taxon>
        <taxon>Dikarya</taxon>
        <taxon>Ascomycota</taxon>
        <taxon>Pezizomycotina</taxon>
        <taxon>Sordariomycetes</taxon>
        <taxon>Hypocreomycetidae</taxon>
        <taxon>Hypocreales</taxon>
        <taxon>Nectriaceae</taxon>
        <taxon>Fusarium</taxon>
        <taxon>Fusarium oxysporum species complex</taxon>
    </lineage>
</organism>
<proteinExistence type="predicted"/>
<dbReference type="EMBL" id="JH650986">
    <property type="protein sequence ID" value="EXA33465.1"/>
    <property type="molecule type" value="Genomic_DNA"/>
</dbReference>
<dbReference type="AlphaFoldDB" id="W9P0F4"/>
<keyword evidence="1" id="KW-0812">Transmembrane</keyword>
<keyword evidence="1" id="KW-1133">Transmembrane helix</keyword>
<sequence>MAAVILETTGSCFSATAKLSIQRASSSSAGPTDLLPTAWRHCLAGRPLGFLYLVILPLTFFVADLHIQRHLIFGNQDRWLIGALPSLVRPQGSNPRHSTTHL</sequence>
<reference evidence="2" key="1">
    <citation type="submission" date="2011-10" db="EMBL/GenBank/DDBJ databases">
        <title>The Genome Sequence of Fusarium oxysporum HDV247.</title>
        <authorList>
            <consortium name="The Broad Institute Genome Sequencing Platform"/>
            <person name="Ma L.-J."/>
            <person name="Gale L.R."/>
            <person name="Schwartz D.C."/>
            <person name="Zhou S."/>
            <person name="Corby-Kistler H."/>
            <person name="Young S.K."/>
            <person name="Zeng Q."/>
            <person name="Gargeya S."/>
            <person name="Fitzgerald M."/>
            <person name="Haas B."/>
            <person name="Abouelleil A."/>
            <person name="Alvarado L."/>
            <person name="Arachchi H.M."/>
            <person name="Berlin A."/>
            <person name="Brown A."/>
            <person name="Chapman S.B."/>
            <person name="Chen Z."/>
            <person name="Dunbar C."/>
            <person name="Freedman E."/>
            <person name="Gearin G."/>
            <person name="Goldberg J."/>
            <person name="Griggs A."/>
            <person name="Gujja S."/>
            <person name="Heiman D."/>
            <person name="Howarth C."/>
            <person name="Larson L."/>
            <person name="Lui A."/>
            <person name="MacDonald P.J.P."/>
            <person name="Montmayeur A."/>
            <person name="Murphy C."/>
            <person name="Neiman D."/>
            <person name="Pearson M."/>
            <person name="Priest M."/>
            <person name="Roberts A."/>
            <person name="Saif S."/>
            <person name="Shea T."/>
            <person name="Shenoy N."/>
            <person name="Sisk P."/>
            <person name="Stolte C."/>
            <person name="Sykes S."/>
            <person name="Wortman J."/>
            <person name="Nusbaum C."/>
            <person name="Birren B."/>
        </authorList>
    </citation>
    <scope>NUCLEOTIDE SEQUENCE [LARGE SCALE GENOMIC DNA]</scope>
    <source>
        <strain evidence="2">HDV247</strain>
    </source>
</reference>
<feature type="transmembrane region" description="Helical" evidence="1">
    <location>
        <begin position="49"/>
        <end position="67"/>
    </location>
</feature>
<dbReference type="Proteomes" id="UP000030751">
    <property type="component" value="Unassembled WGS sequence"/>
</dbReference>
<accession>W9P0F4</accession>
<keyword evidence="1" id="KW-0472">Membrane</keyword>
<gene>
    <name evidence="2" type="ORF">FOVG_15528</name>
</gene>
<evidence type="ECO:0000313" key="2">
    <source>
        <dbReference type="EMBL" id="EXA33465.1"/>
    </source>
</evidence>
<dbReference type="HOGENOM" id="CLU_2277591_0_0_1"/>
<protein>
    <submittedName>
        <fullName evidence="2">Uncharacterized protein</fullName>
    </submittedName>
</protein>
<evidence type="ECO:0000256" key="1">
    <source>
        <dbReference type="SAM" id="Phobius"/>
    </source>
</evidence>
<name>W9P0F4_FUSOX</name>
<reference evidence="2" key="2">
    <citation type="submission" date="2012-05" db="EMBL/GenBank/DDBJ databases">
        <title>Annotation of the Genome Sequence of Fusarium oxysporum HDV247.</title>
        <authorList>
            <consortium name="The Broad Institute Genomics Platform"/>
            <person name="Ma L.-J."/>
            <person name="Corby-Kistler H."/>
            <person name="Broz K."/>
            <person name="Gale L.R."/>
            <person name="Jonkers W."/>
            <person name="O'Donnell K."/>
            <person name="Ploetz R."/>
            <person name="Steinberg C."/>
            <person name="Schwartz D.C."/>
            <person name="VanEtten H."/>
            <person name="Zhou S."/>
            <person name="Young S.K."/>
            <person name="Zeng Q."/>
            <person name="Gargeya S."/>
            <person name="Fitzgerald M."/>
            <person name="Abouelleil A."/>
            <person name="Alvarado L."/>
            <person name="Chapman S.B."/>
            <person name="Gainer-Dewar J."/>
            <person name="Goldberg J."/>
            <person name="Griggs A."/>
            <person name="Gujja S."/>
            <person name="Hansen M."/>
            <person name="Howarth C."/>
            <person name="Imamovic A."/>
            <person name="Ireland A."/>
            <person name="Larimer J."/>
            <person name="McCowan C."/>
            <person name="Murphy C."/>
            <person name="Pearson M."/>
            <person name="Poon T.W."/>
            <person name="Priest M."/>
            <person name="Roberts A."/>
            <person name="Saif S."/>
            <person name="Shea T."/>
            <person name="Sykes S."/>
            <person name="Wortman J."/>
            <person name="Nusbaum C."/>
            <person name="Birren B."/>
        </authorList>
    </citation>
    <scope>NUCLEOTIDE SEQUENCE</scope>
    <source>
        <strain evidence="2">HDV247</strain>
    </source>
</reference>